<name>A0ABD1EVQ3_HYPHA</name>
<proteinExistence type="predicted"/>
<protein>
    <submittedName>
        <fullName evidence="2">Uncharacterized protein</fullName>
    </submittedName>
</protein>
<dbReference type="EMBL" id="JBDJPC010000005">
    <property type="protein sequence ID" value="KAL1502658.1"/>
    <property type="molecule type" value="Genomic_DNA"/>
</dbReference>
<reference evidence="2 3" key="1">
    <citation type="submission" date="2024-05" db="EMBL/GenBank/DDBJ databases">
        <title>Genetic variation in Jamaican populations of the coffee berry borer (Hypothenemus hampei).</title>
        <authorList>
            <person name="Errbii M."/>
            <person name="Myrie A."/>
        </authorList>
    </citation>
    <scope>NUCLEOTIDE SEQUENCE [LARGE SCALE GENOMIC DNA]</scope>
    <source>
        <strain evidence="2">JA-Hopewell-2020-01-JO</strain>
        <tissue evidence="2">Whole body</tissue>
    </source>
</reference>
<accession>A0ABD1EVQ3</accession>
<gene>
    <name evidence="2" type="ORF">ABEB36_007772</name>
</gene>
<dbReference type="Proteomes" id="UP001566132">
    <property type="component" value="Unassembled WGS sequence"/>
</dbReference>
<evidence type="ECO:0000313" key="3">
    <source>
        <dbReference type="Proteomes" id="UP001566132"/>
    </source>
</evidence>
<sequence length="73" mass="8024">MNGPNDNYSISSIQSDFEDSDADPNFTMPSKKPTQRYMISSSSSDNSGDIVDPESDQENTLPNSSEENKDNNS</sequence>
<feature type="compositionally biased region" description="Polar residues" evidence="1">
    <location>
        <begin position="1"/>
        <end position="15"/>
    </location>
</feature>
<keyword evidence="3" id="KW-1185">Reference proteome</keyword>
<comment type="caution">
    <text evidence="2">The sequence shown here is derived from an EMBL/GenBank/DDBJ whole genome shotgun (WGS) entry which is preliminary data.</text>
</comment>
<organism evidence="2 3">
    <name type="scientific">Hypothenemus hampei</name>
    <name type="common">Coffee berry borer</name>
    <dbReference type="NCBI Taxonomy" id="57062"/>
    <lineage>
        <taxon>Eukaryota</taxon>
        <taxon>Metazoa</taxon>
        <taxon>Ecdysozoa</taxon>
        <taxon>Arthropoda</taxon>
        <taxon>Hexapoda</taxon>
        <taxon>Insecta</taxon>
        <taxon>Pterygota</taxon>
        <taxon>Neoptera</taxon>
        <taxon>Endopterygota</taxon>
        <taxon>Coleoptera</taxon>
        <taxon>Polyphaga</taxon>
        <taxon>Cucujiformia</taxon>
        <taxon>Curculionidae</taxon>
        <taxon>Scolytinae</taxon>
        <taxon>Hypothenemus</taxon>
    </lineage>
</organism>
<dbReference type="AlphaFoldDB" id="A0ABD1EVQ3"/>
<evidence type="ECO:0000256" key="1">
    <source>
        <dbReference type="SAM" id="MobiDB-lite"/>
    </source>
</evidence>
<evidence type="ECO:0000313" key="2">
    <source>
        <dbReference type="EMBL" id="KAL1502658.1"/>
    </source>
</evidence>
<feature type="region of interest" description="Disordered" evidence="1">
    <location>
        <begin position="1"/>
        <end position="73"/>
    </location>
</feature>